<comment type="caution">
    <text evidence="5">The sequence shown here is derived from an EMBL/GenBank/DDBJ whole genome shotgun (WGS) entry which is preliminary data.</text>
</comment>
<gene>
    <name evidence="5" type="ORF">EV650_5145</name>
</gene>
<dbReference type="GO" id="GO:0016042">
    <property type="term" value="P:lipid catabolic process"/>
    <property type="evidence" value="ECO:0007669"/>
    <property type="project" value="UniProtKB-KW"/>
</dbReference>
<dbReference type="EMBL" id="SODF01000002">
    <property type="protein sequence ID" value="TDW18556.1"/>
    <property type="molecule type" value="Genomic_DNA"/>
</dbReference>
<feature type="signal peptide" evidence="4">
    <location>
        <begin position="1"/>
        <end position="22"/>
    </location>
</feature>
<dbReference type="SUPFAM" id="SSF53474">
    <property type="entry name" value="alpha/beta-Hydrolases"/>
    <property type="match status" value="1"/>
</dbReference>
<keyword evidence="2" id="KW-0442">Lipid degradation</keyword>
<feature type="chain" id="PRO_5020699670" evidence="4">
    <location>
        <begin position="23"/>
        <end position="374"/>
    </location>
</feature>
<evidence type="ECO:0000313" key="5">
    <source>
        <dbReference type="EMBL" id="TDW18556.1"/>
    </source>
</evidence>
<sequence length="374" mass="39621">MRGLAVLAALAMALSTTSVASAATDPTPAPYLPAPTGSAPVGSTSLYLKDTSRPDPWVSSVPYRELMVSLYYPAASSHGPKAQYMTPEESAALLDGSGTGLPPETLARTRTNSVQNARPVGRRHSLPLVVLSPGYSNPRGTLTALAEDLASHGYVVALVGDTYEDSGTSFPDGHFTTCATCDLTHDDAFWAKVGDTRATDVSFVLDRLTGRHPAWRGSDLIDPSRIGMAGHSAGGASSIPAMVADPRIRAGVDVDGVTTNPVPVSGLSRPVLFISHARGGTACLPVPSWDKDWPQLTGWKRWLEVAGTVHASFTDVGLFSDQYGLDIGATTSGTRTQAVTRTYVEAFFNQTLRGQHQPLLAKPSTHYPEVAYCR</sequence>
<keyword evidence="1 5" id="KW-0378">Hydrolase</keyword>
<keyword evidence="4" id="KW-0732">Signal</keyword>
<dbReference type="Proteomes" id="UP000295447">
    <property type="component" value="Unassembled WGS sequence"/>
</dbReference>
<evidence type="ECO:0000256" key="4">
    <source>
        <dbReference type="SAM" id="SignalP"/>
    </source>
</evidence>
<dbReference type="AlphaFoldDB" id="A0A4R7ZMP3"/>
<dbReference type="Gene3D" id="3.40.50.1820">
    <property type="entry name" value="alpha/beta hydrolase"/>
    <property type="match status" value="1"/>
</dbReference>
<dbReference type="OrthoDB" id="569821at2"/>
<evidence type="ECO:0000256" key="1">
    <source>
        <dbReference type="ARBA" id="ARBA00022801"/>
    </source>
</evidence>
<accession>A0A4R7ZMP3</accession>
<keyword evidence="6" id="KW-1185">Reference proteome</keyword>
<proteinExistence type="predicted"/>
<protein>
    <submittedName>
        <fullName evidence="5">Platelet-activating factor acetylhydrolase isoform II</fullName>
    </submittedName>
</protein>
<dbReference type="PANTHER" id="PTHR10272:SF0">
    <property type="entry name" value="PLATELET-ACTIVATING FACTOR ACETYLHYDROLASE"/>
    <property type="match status" value="1"/>
</dbReference>
<organism evidence="5 6">
    <name type="scientific">Kribbella kalugense</name>
    <dbReference type="NCBI Taxonomy" id="2512221"/>
    <lineage>
        <taxon>Bacteria</taxon>
        <taxon>Bacillati</taxon>
        <taxon>Actinomycetota</taxon>
        <taxon>Actinomycetes</taxon>
        <taxon>Propionibacteriales</taxon>
        <taxon>Kribbellaceae</taxon>
        <taxon>Kribbella</taxon>
    </lineage>
</organism>
<evidence type="ECO:0000256" key="2">
    <source>
        <dbReference type="ARBA" id="ARBA00022963"/>
    </source>
</evidence>
<dbReference type="RefSeq" id="WP_134121534.1">
    <property type="nucleotide sequence ID" value="NZ_SODF01000002.1"/>
</dbReference>
<reference evidence="5 6" key="1">
    <citation type="submission" date="2019-03" db="EMBL/GenBank/DDBJ databases">
        <title>Genomic Encyclopedia of Type Strains, Phase III (KMG-III): the genomes of soil and plant-associated and newly described type strains.</title>
        <authorList>
            <person name="Whitman W."/>
        </authorList>
    </citation>
    <scope>NUCLEOTIDE SEQUENCE [LARGE SCALE GENOMIC DNA]</scope>
    <source>
        <strain evidence="5 6">VKM Ac-2570</strain>
    </source>
</reference>
<name>A0A4R7ZMP3_9ACTN</name>
<dbReference type="Pfam" id="PF03403">
    <property type="entry name" value="PAF-AH_p_II"/>
    <property type="match status" value="2"/>
</dbReference>
<keyword evidence="3" id="KW-0443">Lipid metabolism</keyword>
<evidence type="ECO:0000313" key="6">
    <source>
        <dbReference type="Proteomes" id="UP000295447"/>
    </source>
</evidence>
<dbReference type="PANTHER" id="PTHR10272">
    <property type="entry name" value="PLATELET-ACTIVATING FACTOR ACETYLHYDROLASE"/>
    <property type="match status" value="1"/>
</dbReference>
<dbReference type="GO" id="GO:0003847">
    <property type="term" value="F:1-alkyl-2-acetylglycerophosphocholine esterase activity"/>
    <property type="evidence" value="ECO:0007669"/>
    <property type="project" value="TreeGrafter"/>
</dbReference>
<evidence type="ECO:0000256" key="3">
    <source>
        <dbReference type="ARBA" id="ARBA00023098"/>
    </source>
</evidence>
<dbReference type="InterPro" id="IPR029058">
    <property type="entry name" value="AB_hydrolase_fold"/>
</dbReference>